<dbReference type="OMA" id="HTHIHCA"/>
<evidence type="ECO:0000313" key="5">
    <source>
        <dbReference type="Proteomes" id="UP000188354"/>
    </source>
</evidence>
<proteinExistence type="predicted"/>
<dbReference type="EMBL" id="CM007364">
    <property type="protein sequence ID" value="OIW13073.1"/>
    <property type="molecule type" value="Genomic_DNA"/>
</dbReference>
<evidence type="ECO:0000256" key="3">
    <source>
        <dbReference type="ARBA" id="ARBA00022833"/>
    </source>
</evidence>
<dbReference type="KEGG" id="lang:109346240"/>
<dbReference type="PANTHER" id="PTHR34451">
    <property type="entry name" value="PHD FINGER FAMILY PROTEIN"/>
    <property type="match status" value="1"/>
</dbReference>
<reference evidence="4 5" key="1">
    <citation type="journal article" date="2017" name="Plant Biotechnol. J.">
        <title>A comprehensive draft genome sequence for lupin (Lupinus angustifolius), an emerging health food: insights into plant-microbe interactions and legume evolution.</title>
        <authorList>
            <person name="Hane J.K."/>
            <person name="Ming Y."/>
            <person name="Kamphuis L.G."/>
            <person name="Nelson M.N."/>
            <person name="Garg G."/>
            <person name="Atkins C.A."/>
            <person name="Bayer P.E."/>
            <person name="Bravo A."/>
            <person name="Bringans S."/>
            <person name="Cannon S."/>
            <person name="Edwards D."/>
            <person name="Foley R."/>
            <person name="Gao L.L."/>
            <person name="Harrison M.J."/>
            <person name="Huang W."/>
            <person name="Hurgobin B."/>
            <person name="Li S."/>
            <person name="Liu C.W."/>
            <person name="McGrath A."/>
            <person name="Morahan G."/>
            <person name="Murray J."/>
            <person name="Weller J."/>
            <person name="Jian J."/>
            <person name="Singh K.B."/>
        </authorList>
    </citation>
    <scope>NUCLEOTIDE SEQUENCE [LARGE SCALE GENOMIC DNA]</scope>
    <source>
        <strain evidence="5">cv. Tanjil</strain>
        <tissue evidence="4">Whole plant</tissue>
    </source>
</reference>
<organism evidence="4 5">
    <name type="scientific">Lupinus angustifolius</name>
    <name type="common">Narrow-leaved blue lupine</name>
    <dbReference type="NCBI Taxonomy" id="3871"/>
    <lineage>
        <taxon>Eukaryota</taxon>
        <taxon>Viridiplantae</taxon>
        <taxon>Streptophyta</taxon>
        <taxon>Embryophyta</taxon>
        <taxon>Tracheophyta</taxon>
        <taxon>Spermatophyta</taxon>
        <taxon>Magnoliopsida</taxon>
        <taxon>eudicotyledons</taxon>
        <taxon>Gunneridae</taxon>
        <taxon>Pentapetalae</taxon>
        <taxon>rosids</taxon>
        <taxon>fabids</taxon>
        <taxon>Fabales</taxon>
        <taxon>Fabaceae</taxon>
        <taxon>Papilionoideae</taxon>
        <taxon>50 kb inversion clade</taxon>
        <taxon>genistoids sensu lato</taxon>
        <taxon>core genistoids</taxon>
        <taxon>Genisteae</taxon>
        <taxon>Lupinus</taxon>
    </lineage>
</organism>
<protein>
    <recommendedName>
        <fullName evidence="6">Zinc finger PHD-type domain-containing protein</fullName>
    </recommendedName>
</protein>
<dbReference type="PANTHER" id="PTHR34451:SF15">
    <property type="entry name" value="PHD-TYPE DOMAIN-CONTAINING PROTEIN"/>
    <property type="match status" value="1"/>
</dbReference>
<gene>
    <name evidence="4" type="ORF">TanjilG_17633</name>
</gene>
<evidence type="ECO:0000256" key="2">
    <source>
        <dbReference type="ARBA" id="ARBA00022771"/>
    </source>
</evidence>
<dbReference type="GO" id="GO:0008270">
    <property type="term" value="F:zinc ion binding"/>
    <property type="evidence" value="ECO:0007669"/>
    <property type="project" value="UniProtKB-KW"/>
</dbReference>
<accession>A0A1J7IDW7</accession>
<name>A0A1J7IDW7_LUPAN</name>
<dbReference type="OrthoDB" id="692041at2759"/>
<keyword evidence="3" id="KW-0862">Zinc</keyword>
<keyword evidence="2" id="KW-0863">Zinc-finger</keyword>
<dbReference type="AlphaFoldDB" id="A0A1J7IDW7"/>
<dbReference type="PROSITE" id="PS01359">
    <property type="entry name" value="ZF_PHD_1"/>
    <property type="match status" value="1"/>
</dbReference>
<evidence type="ECO:0000256" key="1">
    <source>
        <dbReference type="ARBA" id="ARBA00022723"/>
    </source>
</evidence>
<dbReference type="InterPro" id="IPR019786">
    <property type="entry name" value="Zinc_finger_PHD-type_CS"/>
</dbReference>
<evidence type="ECO:0000313" key="4">
    <source>
        <dbReference type="EMBL" id="OIW13073.1"/>
    </source>
</evidence>
<keyword evidence="5" id="KW-1185">Reference proteome</keyword>
<dbReference type="Gramene" id="OIW13073">
    <property type="protein sequence ID" value="OIW13073"/>
    <property type="gene ID" value="TanjilG_17633"/>
</dbReference>
<sequence>MNPPPIKSTPPPPPPNPTTTATKGVCNNCNLKQRWFLHRVLYRGTDRSLCSSCVLRLHPSSFCPTCLEFFDHHLSSTSSSSTHRFISCIKCSSLTHLRCLPSTSPPPSSFLCHPCSNPDSKFLSPNNAHNVFDKKHALISLCAAKIACASVTRALAAARATADRNVRESAAARKRAREALVCVDSLQRLEGSIEVSGSRNMGSNNQKVQGQVNHSVVSKKEELNVQNNKARVSPVVLPSPMPLPQYGSSVAVNNNGVPHSVVRGNGNGNAIVKDNLASGEDLERVKSVRVE</sequence>
<evidence type="ECO:0008006" key="6">
    <source>
        <dbReference type="Google" id="ProtNLM"/>
    </source>
</evidence>
<keyword evidence="1" id="KW-0479">Metal-binding</keyword>
<dbReference type="Proteomes" id="UP000188354">
    <property type="component" value="Chromosome LG04"/>
</dbReference>
<dbReference type="STRING" id="3871.A0A1J7IDW7"/>